<dbReference type="Gene3D" id="3.40.50.1450">
    <property type="entry name" value="HybD-like"/>
    <property type="match status" value="1"/>
</dbReference>
<evidence type="ECO:0000313" key="5">
    <source>
        <dbReference type="EMBL" id="KXB08297.1"/>
    </source>
</evidence>
<dbReference type="PANTHER" id="PTHR30302:SF1">
    <property type="entry name" value="HYDROGENASE 2 MATURATION PROTEASE"/>
    <property type="match status" value="1"/>
</dbReference>
<dbReference type="InterPro" id="IPR000671">
    <property type="entry name" value="Peptidase_A31"/>
</dbReference>
<evidence type="ECO:0000256" key="2">
    <source>
        <dbReference type="ARBA" id="ARBA00022670"/>
    </source>
</evidence>
<dbReference type="Proteomes" id="UP000070633">
    <property type="component" value="Unassembled WGS sequence"/>
</dbReference>
<evidence type="ECO:0008006" key="7">
    <source>
        <dbReference type="Google" id="ProtNLM"/>
    </source>
</evidence>
<reference evidence="5 6" key="1">
    <citation type="journal article" date="2016" name="Sci. Rep.">
        <title>Metabolic traits of an uncultured archaeal lineage -MSBL1- from brine pools of the Red Sea.</title>
        <authorList>
            <person name="Mwirichia R."/>
            <person name="Alam I."/>
            <person name="Rashid M."/>
            <person name="Vinu M."/>
            <person name="Ba-Alawi W."/>
            <person name="Anthony Kamau A."/>
            <person name="Kamanda Ngugi D."/>
            <person name="Goker M."/>
            <person name="Klenk H.P."/>
            <person name="Bajic V."/>
            <person name="Stingl U."/>
        </authorList>
    </citation>
    <scope>NUCLEOTIDE SEQUENCE [LARGE SCALE GENOMIC DNA]</scope>
    <source>
        <strain evidence="5">SCGC-AAA382M17</strain>
    </source>
</reference>
<evidence type="ECO:0000256" key="3">
    <source>
        <dbReference type="ARBA" id="ARBA00022750"/>
    </source>
</evidence>
<keyword evidence="3" id="KW-0064">Aspartyl protease</keyword>
<accession>A0ABR5TJH9</accession>
<gene>
    <name evidence="5" type="ORF">AKJ55_01210</name>
</gene>
<keyword evidence="6" id="KW-1185">Reference proteome</keyword>
<organism evidence="5 6">
    <name type="scientific">candidate division MSBL1 archaeon SCGC-AAA382M17</name>
    <dbReference type="NCBI Taxonomy" id="1698284"/>
    <lineage>
        <taxon>Archaea</taxon>
        <taxon>Methanobacteriati</taxon>
        <taxon>Methanobacteriota</taxon>
        <taxon>candidate division MSBL1</taxon>
    </lineage>
</organism>
<keyword evidence="2" id="KW-0645">Protease</keyword>
<comment type="similarity">
    <text evidence="1">Belongs to the peptidase A31 family.</text>
</comment>
<evidence type="ECO:0000256" key="1">
    <source>
        <dbReference type="ARBA" id="ARBA00006814"/>
    </source>
</evidence>
<proteinExistence type="inferred from homology"/>
<dbReference type="Pfam" id="PF01750">
    <property type="entry name" value="HycI"/>
    <property type="match status" value="1"/>
</dbReference>
<protein>
    <recommendedName>
        <fullName evidence="7">Hydrogenase maturation protease</fullName>
    </recommendedName>
</protein>
<dbReference type="SUPFAM" id="SSF53163">
    <property type="entry name" value="HybD-like"/>
    <property type="match status" value="1"/>
</dbReference>
<dbReference type="PANTHER" id="PTHR30302">
    <property type="entry name" value="HYDROGENASE 1 MATURATION PROTEASE"/>
    <property type="match status" value="1"/>
</dbReference>
<keyword evidence="4" id="KW-0378">Hydrolase</keyword>
<evidence type="ECO:0000256" key="4">
    <source>
        <dbReference type="ARBA" id="ARBA00022801"/>
    </source>
</evidence>
<dbReference type="PRINTS" id="PR00446">
    <property type="entry name" value="HYDRGNUPTAKE"/>
</dbReference>
<dbReference type="NCBIfam" id="TIGR00072">
    <property type="entry name" value="hydrog_prot"/>
    <property type="match status" value="1"/>
</dbReference>
<name>A0ABR5TJH9_9EURY</name>
<evidence type="ECO:0000313" key="6">
    <source>
        <dbReference type="Proteomes" id="UP000070633"/>
    </source>
</evidence>
<sequence length="150" mass="16432">MKTKGVIALGNPFRGDDGISTLLLRKLEDEDMPPNVDLFDAGTGGINVLHILSELDKALIIDAVFFGGDPGDFAFFGPDEAENLKQSRGSHDSNLFEVLELSKGLEELPEEVLLMGIQPKDISVGEGLSKELEEKVPELLRELKEKIENL</sequence>
<dbReference type="EMBL" id="LHYI01000023">
    <property type="protein sequence ID" value="KXB08297.1"/>
    <property type="molecule type" value="Genomic_DNA"/>
</dbReference>
<dbReference type="CDD" id="cd00518">
    <property type="entry name" value="H2MP"/>
    <property type="match status" value="1"/>
</dbReference>
<dbReference type="InterPro" id="IPR023430">
    <property type="entry name" value="Pept_HybD-like_dom_sf"/>
</dbReference>
<comment type="caution">
    <text evidence="5">The sequence shown here is derived from an EMBL/GenBank/DDBJ whole genome shotgun (WGS) entry which is preliminary data.</text>
</comment>